<keyword evidence="12" id="KW-1015">Disulfide bond</keyword>
<comment type="subunit">
    <text evidence="15">Cross-link to form 2 major subcomplexes: one consisting of SGCB, SGCD and SGCG and the other consisting of SGCB and SGCD. The association between SGCB and SGCG is particularly strong while SGCA is loosely associated with the other sarcoglycans.</text>
</comment>
<keyword evidence="11 16" id="KW-0472">Membrane</keyword>
<evidence type="ECO:0000256" key="3">
    <source>
        <dbReference type="ARBA" id="ARBA00004274"/>
    </source>
</evidence>
<keyword evidence="10 16" id="KW-1133">Transmembrane helix</keyword>
<evidence type="ECO:0000256" key="14">
    <source>
        <dbReference type="ARBA" id="ARBA00023212"/>
    </source>
</evidence>
<dbReference type="InParanoid" id="A0A1W4WLV6"/>
<name>A0A1W4WLV6_AGRPL</name>
<dbReference type="KEGG" id="apln:108736807"/>
<keyword evidence="13" id="KW-0325">Glycoprotein</keyword>
<dbReference type="GO" id="GO:0007517">
    <property type="term" value="P:muscle organ development"/>
    <property type="evidence" value="ECO:0007669"/>
    <property type="project" value="InterPro"/>
</dbReference>
<protein>
    <recommendedName>
        <fullName evidence="5">Beta-sarcoglycan</fullName>
    </recommendedName>
</protein>
<dbReference type="Proteomes" id="UP000192223">
    <property type="component" value="Unplaced"/>
</dbReference>
<dbReference type="InterPro" id="IPR027659">
    <property type="entry name" value="Sgcb"/>
</dbReference>
<dbReference type="GO" id="GO:0042383">
    <property type="term" value="C:sarcolemma"/>
    <property type="evidence" value="ECO:0007669"/>
    <property type="project" value="UniProtKB-SubCell"/>
</dbReference>
<dbReference type="AlphaFoldDB" id="A0A1W4WLV6"/>
<evidence type="ECO:0000256" key="13">
    <source>
        <dbReference type="ARBA" id="ARBA00023180"/>
    </source>
</evidence>
<dbReference type="OrthoDB" id="5843723at2759"/>
<accession>A0A1W4WLV6</accession>
<reference evidence="18" key="1">
    <citation type="submission" date="2025-08" db="UniProtKB">
        <authorList>
            <consortium name="RefSeq"/>
        </authorList>
    </citation>
    <scope>IDENTIFICATION</scope>
    <source>
        <tissue evidence="18">Entire body</tissue>
    </source>
</reference>
<evidence type="ECO:0000256" key="8">
    <source>
        <dbReference type="ARBA" id="ARBA00022692"/>
    </source>
</evidence>
<keyword evidence="9" id="KW-0735">Signal-anchor</keyword>
<dbReference type="PANTHER" id="PTHR21142:SF2">
    <property type="entry name" value="BETA-SARCOGLYCAN"/>
    <property type="match status" value="1"/>
</dbReference>
<keyword evidence="7" id="KW-0963">Cytoplasm</keyword>
<keyword evidence="17" id="KW-1185">Reference proteome</keyword>
<comment type="function">
    <text evidence="1">Component of the sarcoglycan complex, a subcomplex of the dystrophin-glycoprotein complex which forms a link between the F-actin cytoskeleton and the extracellular matrix.</text>
</comment>
<evidence type="ECO:0000256" key="16">
    <source>
        <dbReference type="SAM" id="Phobius"/>
    </source>
</evidence>
<evidence type="ECO:0000256" key="5">
    <source>
        <dbReference type="ARBA" id="ARBA00015329"/>
    </source>
</evidence>
<evidence type="ECO:0000313" key="17">
    <source>
        <dbReference type="Proteomes" id="UP000192223"/>
    </source>
</evidence>
<evidence type="ECO:0000313" key="18">
    <source>
        <dbReference type="RefSeq" id="XP_018324889.1"/>
    </source>
</evidence>
<sequence length="327" mass="36491">MSEFPDGGSPSSTVLLESADSLSFRDKALTKRSISKHHNNNFKAGYVPVHEQYLKKTGLRGRKTFAFWTLVFLLCVLAMGNFILTLSILGVLRLGQGMQSLELVPDESTVKFFGDADLDQLYKRDGRLEGFKDSPIEISGDGGPVILTIIPKLRRSFNKLIMNNTGTYFKHFNNFRVTHGLNSIFSLTDPQFNIVSDMGNLQTKITETNRVVSPIDRSLNIEGKKIELKGAEGIDVEGKEIIWTADQNVYLKSVNGSVIMSSNEGLFVDVKKIPLANTKHNGHVTAQYKLCVCMPEGKLFRLPVPNNPNIKVYCNQINWAEGQNLCM</sequence>
<dbReference type="GO" id="GO:0016012">
    <property type="term" value="C:sarcoglycan complex"/>
    <property type="evidence" value="ECO:0007669"/>
    <property type="project" value="InterPro"/>
</dbReference>
<evidence type="ECO:0000256" key="11">
    <source>
        <dbReference type="ARBA" id="ARBA00023136"/>
    </source>
</evidence>
<gene>
    <name evidence="18" type="primary">LOC108736807</name>
</gene>
<keyword evidence="14" id="KW-0206">Cytoskeleton</keyword>
<evidence type="ECO:0000256" key="9">
    <source>
        <dbReference type="ARBA" id="ARBA00022968"/>
    </source>
</evidence>
<dbReference type="GO" id="GO:0005856">
    <property type="term" value="C:cytoskeleton"/>
    <property type="evidence" value="ECO:0007669"/>
    <property type="project" value="UniProtKB-SubCell"/>
</dbReference>
<dbReference type="InterPro" id="IPR006875">
    <property type="entry name" value="Sarcoglycan"/>
</dbReference>
<proteinExistence type="inferred from homology"/>
<evidence type="ECO:0000256" key="2">
    <source>
        <dbReference type="ARBA" id="ARBA00004245"/>
    </source>
</evidence>
<evidence type="ECO:0000256" key="10">
    <source>
        <dbReference type="ARBA" id="ARBA00022989"/>
    </source>
</evidence>
<evidence type="ECO:0000256" key="6">
    <source>
        <dbReference type="ARBA" id="ARBA00022475"/>
    </source>
</evidence>
<dbReference type="Pfam" id="PF04790">
    <property type="entry name" value="Sarcoglycan_1"/>
    <property type="match status" value="1"/>
</dbReference>
<dbReference type="PANTHER" id="PTHR21142">
    <property type="entry name" value="SARCOGLYCANS"/>
    <property type="match status" value="1"/>
</dbReference>
<dbReference type="GeneID" id="108736807"/>
<dbReference type="RefSeq" id="XP_018324889.1">
    <property type="nucleotide sequence ID" value="XM_018469387.2"/>
</dbReference>
<comment type="similarity">
    <text evidence="4">Belongs to the sarcoglycan beta/delta/gamma/zeta family.</text>
</comment>
<evidence type="ECO:0000256" key="12">
    <source>
        <dbReference type="ARBA" id="ARBA00023157"/>
    </source>
</evidence>
<evidence type="ECO:0000256" key="7">
    <source>
        <dbReference type="ARBA" id="ARBA00022490"/>
    </source>
</evidence>
<keyword evidence="6" id="KW-1003">Cell membrane</keyword>
<evidence type="ECO:0000256" key="15">
    <source>
        <dbReference type="ARBA" id="ARBA00026041"/>
    </source>
</evidence>
<evidence type="ECO:0000256" key="1">
    <source>
        <dbReference type="ARBA" id="ARBA00002860"/>
    </source>
</evidence>
<dbReference type="FunCoup" id="A0A1W4WLV6">
    <property type="interactions" value="254"/>
</dbReference>
<dbReference type="STRING" id="224129.A0A1W4WLV6"/>
<feature type="transmembrane region" description="Helical" evidence="16">
    <location>
        <begin position="65"/>
        <end position="92"/>
    </location>
</feature>
<organism evidence="17 18">
    <name type="scientific">Agrilus planipennis</name>
    <name type="common">Emerald ash borer</name>
    <name type="synonym">Agrilus marcopoli</name>
    <dbReference type="NCBI Taxonomy" id="224129"/>
    <lineage>
        <taxon>Eukaryota</taxon>
        <taxon>Metazoa</taxon>
        <taxon>Ecdysozoa</taxon>
        <taxon>Arthropoda</taxon>
        <taxon>Hexapoda</taxon>
        <taxon>Insecta</taxon>
        <taxon>Pterygota</taxon>
        <taxon>Neoptera</taxon>
        <taxon>Endopterygota</taxon>
        <taxon>Coleoptera</taxon>
        <taxon>Polyphaga</taxon>
        <taxon>Elateriformia</taxon>
        <taxon>Buprestoidea</taxon>
        <taxon>Buprestidae</taxon>
        <taxon>Agrilinae</taxon>
        <taxon>Agrilus</taxon>
    </lineage>
</organism>
<evidence type="ECO:0000256" key="4">
    <source>
        <dbReference type="ARBA" id="ARBA00007574"/>
    </source>
</evidence>
<keyword evidence="8 16" id="KW-0812">Transmembrane</keyword>
<comment type="subcellular location">
    <subcellularLocation>
        <location evidence="3">Cell membrane</location>
        <location evidence="3">Sarcolemma</location>
        <topology evidence="3">Single-pass type II membrane protein</topology>
    </subcellularLocation>
    <subcellularLocation>
        <location evidence="2">Cytoplasm</location>
        <location evidence="2">Cytoskeleton</location>
    </subcellularLocation>
</comment>